<dbReference type="Pfam" id="PF07887">
    <property type="entry name" value="Calmodulin_bind"/>
    <property type="match status" value="1"/>
</dbReference>
<dbReference type="InterPro" id="IPR012416">
    <property type="entry name" value="CBP60"/>
</dbReference>
<proteinExistence type="predicted"/>
<dbReference type="GO" id="GO:0043565">
    <property type="term" value="F:sequence-specific DNA binding"/>
    <property type="evidence" value="ECO:0007669"/>
    <property type="project" value="TreeGrafter"/>
</dbReference>
<sequence length="288" mass="32010">FEGDNNSGSVGSISSVDEFQRDNASGEVEMELMMRIYKETICPMICAEINAKQQKFLPVIREKFGVDLLTGMPWNFCNTPSTCSSQALQLQFINGISTPVATGNDIKGKGNEPFVLALVNGILGEVVTTGVGASMDVEIVVLEGDSDYDEADKWSSDEINKKMVREWNGREVLQGNTIVTIKDGRISSRGECYKHLIKANIKSVMDLLTVNAINPERLKEILEVNPNTWKVIMDHAQKCKDNTGIYLYHHPRDRQKSNGVVFNISGQLMGLTAESQFIPSNKLPYDKK</sequence>
<dbReference type="InterPro" id="IPR046831">
    <property type="entry name" value="Calmodulin_bind_N"/>
</dbReference>
<dbReference type="GO" id="GO:0005516">
    <property type="term" value="F:calmodulin binding"/>
    <property type="evidence" value="ECO:0007669"/>
    <property type="project" value="InterPro"/>
</dbReference>
<dbReference type="EMBL" id="BKCJ010118241">
    <property type="protein sequence ID" value="GEX60258.1"/>
    <property type="molecule type" value="Genomic_DNA"/>
</dbReference>
<name>A0A699H5W6_TANCI</name>
<evidence type="ECO:0000313" key="2">
    <source>
        <dbReference type="EMBL" id="GEX60258.1"/>
    </source>
</evidence>
<dbReference type="GO" id="GO:0005634">
    <property type="term" value="C:nucleus"/>
    <property type="evidence" value="ECO:0007669"/>
    <property type="project" value="TreeGrafter"/>
</dbReference>
<dbReference type="GO" id="GO:0080142">
    <property type="term" value="P:regulation of salicylic acid biosynthetic process"/>
    <property type="evidence" value="ECO:0007669"/>
    <property type="project" value="TreeGrafter"/>
</dbReference>
<gene>
    <name evidence="2" type="ORF">Tci_332233</name>
</gene>
<evidence type="ECO:0000259" key="1">
    <source>
        <dbReference type="Pfam" id="PF07887"/>
    </source>
</evidence>
<dbReference type="AlphaFoldDB" id="A0A699H5W6"/>
<reference evidence="2" key="1">
    <citation type="journal article" date="2019" name="Sci. Rep.">
        <title>Draft genome of Tanacetum cinerariifolium, the natural source of mosquito coil.</title>
        <authorList>
            <person name="Yamashiro T."/>
            <person name="Shiraishi A."/>
            <person name="Satake H."/>
            <person name="Nakayama K."/>
        </authorList>
    </citation>
    <scope>NUCLEOTIDE SEQUENCE</scope>
</reference>
<organism evidence="2">
    <name type="scientific">Tanacetum cinerariifolium</name>
    <name type="common">Dalmatian daisy</name>
    <name type="synonym">Chrysanthemum cinerariifolium</name>
    <dbReference type="NCBI Taxonomy" id="118510"/>
    <lineage>
        <taxon>Eukaryota</taxon>
        <taxon>Viridiplantae</taxon>
        <taxon>Streptophyta</taxon>
        <taxon>Embryophyta</taxon>
        <taxon>Tracheophyta</taxon>
        <taxon>Spermatophyta</taxon>
        <taxon>Magnoliopsida</taxon>
        <taxon>eudicotyledons</taxon>
        <taxon>Gunneridae</taxon>
        <taxon>Pentapetalae</taxon>
        <taxon>asterids</taxon>
        <taxon>campanulids</taxon>
        <taxon>Asterales</taxon>
        <taxon>Asteraceae</taxon>
        <taxon>Asteroideae</taxon>
        <taxon>Anthemideae</taxon>
        <taxon>Anthemidinae</taxon>
        <taxon>Tanacetum</taxon>
    </lineage>
</organism>
<dbReference type="PANTHER" id="PTHR31713">
    <property type="entry name" value="OS02G0177800 PROTEIN"/>
    <property type="match status" value="1"/>
</dbReference>
<comment type="caution">
    <text evidence="2">The sequence shown here is derived from an EMBL/GenBank/DDBJ whole genome shotgun (WGS) entry which is preliminary data.</text>
</comment>
<dbReference type="GO" id="GO:0003700">
    <property type="term" value="F:DNA-binding transcription factor activity"/>
    <property type="evidence" value="ECO:0007669"/>
    <property type="project" value="TreeGrafter"/>
</dbReference>
<feature type="non-terminal residue" evidence="2">
    <location>
        <position position="1"/>
    </location>
</feature>
<accession>A0A699H5W6</accession>
<protein>
    <submittedName>
        <fullName evidence="2">Calmodulin-binding protein 60 A-like</fullName>
    </submittedName>
</protein>
<feature type="domain" description="Calmodulin binding protein-like N-terminal" evidence="1">
    <location>
        <begin position="88"/>
        <end position="187"/>
    </location>
</feature>
<dbReference type="PANTHER" id="PTHR31713:SF77">
    <property type="entry name" value="CALMODULIN-BINDING PROTEIN, REVERSE TRANSCRIPTASE, RNA-DEPENDENT DNA POLYMERASE-RELATED"/>
    <property type="match status" value="1"/>
</dbReference>